<sequence length="51" mass="4924">MSAPTRRIRGLLSLLASMAMVLGVAACGSGPQGAAGTDVSATTGPSRGCAF</sequence>
<dbReference type="Proteomes" id="UP000029067">
    <property type="component" value="Unassembled WGS sequence"/>
</dbReference>
<protein>
    <submittedName>
        <fullName evidence="3">Uncharacterized protein</fullName>
    </submittedName>
</protein>
<dbReference type="EMBL" id="JGYV01000018">
    <property type="protein sequence ID" value="KFI60748.1"/>
    <property type="molecule type" value="Genomic_DNA"/>
</dbReference>
<name>A0A087APP8_9BIFI</name>
<feature type="chain" id="PRO_5038464269" evidence="2">
    <location>
        <begin position="27"/>
        <end position="51"/>
    </location>
</feature>
<dbReference type="AlphaFoldDB" id="A0A087APP8"/>
<evidence type="ECO:0000313" key="4">
    <source>
        <dbReference type="Proteomes" id="UP000029067"/>
    </source>
</evidence>
<keyword evidence="4" id="KW-1185">Reference proteome</keyword>
<comment type="caution">
    <text evidence="3">The sequence shown here is derived from an EMBL/GenBank/DDBJ whole genome shotgun (WGS) entry which is preliminary data.</text>
</comment>
<dbReference type="RefSeq" id="WP_156100149.1">
    <property type="nucleotide sequence ID" value="NZ_JGYV01000018.1"/>
</dbReference>
<reference evidence="3 4" key="1">
    <citation type="submission" date="2014-03" db="EMBL/GenBank/DDBJ databases">
        <title>Genomics of Bifidobacteria.</title>
        <authorList>
            <person name="Ventura M."/>
            <person name="Milani C."/>
            <person name="Lugli G.A."/>
        </authorList>
    </citation>
    <scope>NUCLEOTIDE SEQUENCE [LARGE SCALE GENOMIC DNA]</scope>
    <source>
        <strain evidence="3 4">LMG 10738</strain>
    </source>
</reference>
<proteinExistence type="predicted"/>
<accession>A0A087APP8</accession>
<organism evidence="3 4">
    <name type="scientific">Bifidobacterium cuniculi</name>
    <dbReference type="NCBI Taxonomy" id="1688"/>
    <lineage>
        <taxon>Bacteria</taxon>
        <taxon>Bacillati</taxon>
        <taxon>Actinomycetota</taxon>
        <taxon>Actinomycetes</taxon>
        <taxon>Bifidobacteriales</taxon>
        <taxon>Bifidobacteriaceae</taxon>
        <taxon>Bifidobacterium</taxon>
    </lineage>
</organism>
<feature type="region of interest" description="Disordered" evidence="1">
    <location>
        <begin position="30"/>
        <end position="51"/>
    </location>
</feature>
<feature type="signal peptide" evidence="2">
    <location>
        <begin position="1"/>
        <end position="26"/>
    </location>
</feature>
<evidence type="ECO:0000256" key="1">
    <source>
        <dbReference type="SAM" id="MobiDB-lite"/>
    </source>
</evidence>
<keyword evidence="2" id="KW-0732">Signal</keyword>
<dbReference type="PROSITE" id="PS51257">
    <property type="entry name" value="PROKAR_LIPOPROTEIN"/>
    <property type="match status" value="1"/>
</dbReference>
<gene>
    <name evidence="3" type="ORF">BCUN_1911</name>
</gene>
<evidence type="ECO:0000256" key="2">
    <source>
        <dbReference type="SAM" id="SignalP"/>
    </source>
</evidence>
<evidence type="ECO:0000313" key="3">
    <source>
        <dbReference type="EMBL" id="KFI60748.1"/>
    </source>
</evidence>